<feature type="transmembrane region" description="Helical" evidence="13">
    <location>
        <begin position="583"/>
        <end position="600"/>
    </location>
</feature>
<dbReference type="PROSITE" id="PS51103">
    <property type="entry name" value="PTS_EIIC_TYPE_1"/>
    <property type="match status" value="1"/>
</dbReference>
<protein>
    <submittedName>
        <fullName evidence="17">PTS system, beta-glucoside-specific IIA component</fullName>
    </submittedName>
</protein>
<dbReference type="EMBL" id="CP046276">
    <property type="protein sequence ID" value="QGS52283.1"/>
    <property type="molecule type" value="Genomic_DNA"/>
</dbReference>
<keyword evidence="3" id="KW-1003">Cell membrane</keyword>
<keyword evidence="5" id="KW-0808">Transferase</keyword>
<dbReference type="AlphaFoldDB" id="A0A6I6CJM1"/>
<comment type="subcellular location">
    <subcellularLocation>
        <location evidence="1">Cell membrane</location>
        <topology evidence="1">Multi-pass membrane protein</topology>
    </subcellularLocation>
</comment>
<feature type="transmembrane region" description="Helical" evidence="13">
    <location>
        <begin position="289"/>
        <end position="306"/>
    </location>
</feature>
<dbReference type="InterPro" id="IPR003352">
    <property type="entry name" value="PTS_EIIC"/>
</dbReference>
<evidence type="ECO:0000256" key="1">
    <source>
        <dbReference type="ARBA" id="ARBA00004651"/>
    </source>
</evidence>
<evidence type="ECO:0000256" key="7">
    <source>
        <dbReference type="ARBA" id="ARBA00022692"/>
    </source>
</evidence>
<dbReference type="InterPro" id="IPR001996">
    <property type="entry name" value="PTS_IIB_1"/>
</dbReference>
<feature type="transmembrane region" description="Helical" evidence="13">
    <location>
        <begin position="627"/>
        <end position="648"/>
    </location>
</feature>
<evidence type="ECO:0000256" key="13">
    <source>
        <dbReference type="SAM" id="Phobius"/>
    </source>
</evidence>
<keyword evidence="10 13" id="KW-0472">Membrane</keyword>
<evidence type="ECO:0000256" key="10">
    <source>
        <dbReference type="ARBA" id="ARBA00023136"/>
    </source>
</evidence>
<dbReference type="PROSITE" id="PS51098">
    <property type="entry name" value="PTS_EIIB_TYPE_1"/>
    <property type="match status" value="1"/>
</dbReference>
<keyword evidence="18" id="KW-1185">Reference proteome</keyword>
<reference evidence="17 18" key="1">
    <citation type="submission" date="2019-11" db="EMBL/GenBank/DDBJ databases">
        <title>Complete genome sequence of Spiroplasma tabanidicola TAUS-1 (DSM 22603).</title>
        <authorList>
            <person name="Huang C.-T."/>
            <person name="Lin Y.-C."/>
            <person name="Kuo C.-H."/>
        </authorList>
    </citation>
    <scope>NUCLEOTIDE SEQUENCE [LARGE SCALE GENOMIC DNA]</scope>
    <source>
        <strain evidence="17 18">TAUS-1</strain>
    </source>
</reference>
<gene>
    <name evidence="17" type="ORF">STABA_v1c09300</name>
</gene>
<dbReference type="InterPro" id="IPR050558">
    <property type="entry name" value="PTS_Sugar-Specific_Components"/>
</dbReference>
<dbReference type="PANTHER" id="PTHR30175">
    <property type="entry name" value="PHOSPHOTRANSFERASE SYSTEM TRANSPORT PROTEIN"/>
    <property type="match status" value="1"/>
</dbReference>
<dbReference type="PROSITE" id="PS51093">
    <property type="entry name" value="PTS_EIIA_TYPE_1"/>
    <property type="match status" value="1"/>
</dbReference>
<feature type="domain" description="PTS EIIC type-1" evidence="16">
    <location>
        <begin position="277"/>
        <end position="661"/>
    </location>
</feature>
<sequence>MEIKVYAPQDCTLKDLDKSVDQAFASKSMGDGFLLVLEQKEFYCPFEKAKVNLVWETKHAYILENQKLNLLIHCGIDSVNLKGKPFKTDLKTNDIVKKENKLFEVNLEKFKKNNIPNECPFIFSSDENKIEKINYKEGKYKKGDLICTIELVQKDKPEIIQVSSTEKLALVKSESKYNAVARKILENVGSFINFKQVYNCMTRVRFRIINKCLVNENKIKETKMVKGINWIGDELQIIVGAESANIKEEILRIKEEDSKKEVQVQAQKTTVGQKIMGGLSGIIGPNIRVLVASGILALIYSLLVQFKLAKDLGDGTNMQDADVLSVVLYAMTKVGILLVGLFFCITSTKYFGGNYLLGVFVGLILVSRFFMAKNGITNPDDYSVGKFVENSQYGSKGWFLFSIGDYPVVVKSYEGSVLPFVFAGFLAAKLEKLFKKFLTPSLEMVFGSGLVVITTILPVLFVFGPALSLLELGVTKVISGVEKIPYGFGPAILALVWQPLVITGLHVPINVAIGIPVLKGEPTLLYPANTLAMFAQIGMGIGIAIFTKNKNLRRVSIAAIPSGIFGITEPVIYGVNLPKIKPFLWACVAAFLVTMLSTNLDLKQDIPVGGPGIFYPFTNFTKVKDQILYFGMVCLVMGVAILFAFLFYKERFDETKYSTNIFRKVSRLLKLKYNDLSEENLKKVNELKLMFKENKKTFKEYEKYIQKVVNLNTKISNIEDSEANKKNKMYLKIQKIYNNPNVNIEKVNNLIVKYEEYNLENQKNLFKDKLINVENDYKELANRVKSIKDTTLTKCNEYIDWVYKNTDKKEFNEYKNGFWNAINSVEIGYGLEELMVLPNRAVINKEVLVRDSFKTKVSNMFAKKGK</sequence>
<dbReference type="InterPro" id="IPR013013">
    <property type="entry name" value="PTS_EIIC_1"/>
</dbReference>
<proteinExistence type="predicted"/>
<dbReference type="Gene3D" id="3.30.1360.60">
    <property type="entry name" value="Glucose permease domain IIB"/>
    <property type="match status" value="1"/>
</dbReference>
<evidence type="ECO:0000313" key="18">
    <source>
        <dbReference type="Proteomes" id="UP000424468"/>
    </source>
</evidence>
<keyword evidence="7 13" id="KW-0812">Transmembrane</keyword>
<dbReference type="Pfam" id="PF02378">
    <property type="entry name" value="PTS_EIIC"/>
    <property type="match status" value="1"/>
</dbReference>
<dbReference type="InterPro" id="IPR018113">
    <property type="entry name" value="PTrfase_EIIB_Cys"/>
</dbReference>
<feature type="transmembrane region" description="Helical" evidence="13">
    <location>
        <begin position="524"/>
        <end position="546"/>
    </location>
</feature>
<dbReference type="GO" id="GO:0016301">
    <property type="term" value="F:kinase activity"/>
    <property type="evidence" value="ECO:0007669"/>
    <property type="project" value="UniProtKB-KW"/>
</dbReference>
<evidence type="ECO:0000256" key="9">
    <source>
        <dbReference type="ARBA" id="ARBA00022989"/>
    </source>
</evidence>
<organism evidence="17 18">
    <name type="scientific">Spiroplasma tabanidicola</name>
    <dbReference type="NCBI Taxonomy" id="324079"/>
    <lineage>
        <taxon>Bacteria</taxon>
        <taxon>Bacillati</taxon>
        <taxon>Mycoplasmatota</taxon>
        <taxon>Mollicutes</taxon>
        <taxon>Entomoplasmatales</taxon>
        <taxon>Spiroplasmataceae</taxon>
        <taxon>Spiroplasma</taxon>
    </lineage>
</organism>
<dbReference type="InterPro" id="IPR011055">
    <property type="entry name" value="Dup_hybrid_motif"/>
</dbReference>
<dbReference type="SUPFAM" id="SSF51261">
    <property type="entry name" value="Duplicated hybrid motif"/>
    <property type="match status" value="1"/>
</dbReference>
<keyword evidence="8" id="KW-0418">Kinase</keyword>
<feature type="transmembrane region" description="Helical" evidence="13">
    <location>
        <begin position="326"/>
        <end position="345"/>
    </location>
</feature>
<dbReference type="GO" id="GO:0009401">
    <property type="term" value="P:phosphoenolpyruvate-dependent sugar phosphotransferase system"/>
    <property type="evidence" value="ECO:0007669"/>
    <property type="project" value="UniProtKB-KW"/>
</dbReference>
<evidence type="ECO:0000259" key="14">
    <source>
        <dbReference type="PROSITE" id="PS51093"/>
    </source>
</evidence>
<evidence type="ECO:0000259" key="15">
    <source>
        <dbReference type="PROSITE" id="PS51098"/>
    </source>
</evidence>
<evidence type="ECO:0000256" key="5">
    <source>
        <dbReference type="ARBA" id="ARBA00022679"/>
    </source>
</evidence>
<feature type="domain" description="PTS EIIB type-1" evidence="15">
    <location>
        <begin position="178"/>
        <end position="260"/>
    </location>
</feature>
<evidence type="ECO:0000256" key="2">
    <source>
        <dbReference type="ARBA" id="ARBA00022448"/>
    </source>
</evidence>
<evidence type="ECO:0000256" key="12">
    <source>
        <dbReference type="SAM" id="Coils"/>
    </source>
</evidence>
<dbReference type="RefSeq" id="WP_156007090.1">
    <property type="nucleotide sequence ID" value="NZ_CP046276.1"/>
</dbReference>
<keyword evidence="4" id="KW-0762">Sugar transport</keyword>
<keyword evidence="6" id="KW-0598">Phosphotransferase system</keyword>
<dbReference type="GO" id="GO:0008982">
    <property type="term" value="F:protein-N(PI)-phosphohistidine-sugar phosphotransferase activity"/>
    <property type="evidence" value="ECO:0007669"/>
    <property type="project" value="InterPro"/>
</dbReference>
<feature type="coiled-coil region" evidence="12">
    <location>
        <begin position="763"/>
        <end position="790"/>
    </location>
</feature>
<name>A0A6I6CJM1_9MOLU</name>
<dbReference type="Pfam" id="PF00358">
    <property type="entry name" value="PTS_EIIA_1"/>
    <property type="match status" value="1"/>
</dbReference>
<dbReference type="InterPro" id="IPR001127">
    <property type="entry name" value="PTS_EIIA_1_perm"/>
</dbReference>
<dbReference type="OrthoDB" id="400707at2"/>
<feature type="active site" description="Phosphocysteine intermediate; for EIIB activity" evidence="11">
    <location>
        <position position="200"/>
    </location>
</feature>
<dbReference type="GO" id="GO:0090563">
    <property type="term" value="F:protein-phosphocysteine-sugar phosphotransferase activity"/>
    <property type="evidence" value="ECO:0007669"/>
    <property type="project" value="TreeGrafter"/>
</dbReference>
<dbReference type="GO" id="GO:0005886">
    <property type="term" value="C:plasma membrane"/>
    <property type="evidence" value="ECO:0007669"/>
    <property type="project" value="UniProtKB-SubCell"/>
</dbReference>
<evidence type="ECO:0000256" key="11">
    <source>
        <dbReference type="PROSITE-ProRule" id="PRU00421"/>
    </source>
</evidence>
<evidence type="ECO:0000256" key="6">
    <source>
        <dbReference type="ARBA" id="ARBA00022683"/>
    </source>
</evidence>
<feature type="transmembrane region" description="Helical" evidence="13">
    <location>
        <begin position="444"/>
        <end position="470"/>
    </location>
</feature>
<keyword evidence="2" id="KW-0813">Transport</keyword>
<feature type="transmembrane region" description="Helical" evidence="13">
    <location>
        <begin position="352"/>
        <end position="371"/>
    </location>
</feature>
<dbReference type="SUPFAM" id="SSF55604">
    <property type="entry name" value="Glucose permease domain IIB"/>
    <property type="match status" value="1"/>
</dbReference>
<evidence type="ECO:0000256" key="4">
    <source>
        <dbReference type="ARBA" id="ARBA00022597"/>
    </source>
</evidence>
<keyword evidence="9 13" id="KW-1133">Transmembrane helix</keyword>
<feature type="transmembrane region" description="Helical" evidence="13">
    <location>
        <begin position="491"/>
        <end position="518"/>
    </location>
</feature>
<evidence type="ECO:0000256" key="3">
    <source>
        <dbReference type="ARBA" id="ARBA00022475"/>
    </source>
</evidence>
<feature type="domain" description="PTS EIIA type-1" evidence="14">
    <location>
        <begin position="21"/>
        <end position="125"/>
    </location>
</feature>
<evidence type="ECO:0000259" key="16">
    <source>
        <dbReference type="PROSITE" id="PS51103"/>
    </source>
</evidence>
<dbReference type="InterPro" id="IPR036878">
    <property type="entry name" value="Glu_permease_IIB"/>
</dbReference>
<dbReference type="KEGG" id="stab:STABA_v1c09300"/>
<dbReference type="Gene3D" id="2.70.70.10">
    <property type="entry name" value="Glucose Permease (Domain IIA)"/>
    <property type="match status" value="1"/>
</dbReference>
<evidence type="ECO:0000256" key="8">
    <source>
        <dbReference type="ARBA" id="ARBA00022777"/>
    </source>
</evidence>
<evidence type="ECO:0000313" key="17">
    <source>
        <dbReference type="EMBL" id="QGS52283.1"/>
    </source>
</evidence>
<dbReference type="PANTHER" id="PTHR30175:SF1">
    <property type="entry name" value="PTS SYSTEM ARBUTIN-, CELLOBIOSE-, AND SALICIN-SPECIFIC EIIBC COMPONENT-RELATED"/>
    <property type="match status" value="1"/>
</dbReference>
<keyword evidence="12" id="KW-0175">Coiled coil</keyword>
<dbReference type="Proteomes" id="UP000424468">
    <property type="component" value="Chromosome"/>
</dbReference>
<accession>A0A6I6CJM1</accession>
<dbReference type="PROSITE" id="PS01035">
    <property type="entry name" value="PTS_EIIB_TYPE_1_CYS"/>
    <property type="match status" value="1"/>
</dbReference>